<feature type="compositionally biased region" description="Polar residues" evidence="2">
    <location>
        <begin position="29"/>
        <end position="42"/>
    </location>
</feature>
<dbReference type="SMART" id="SM00386">
    <property type="entry name" value="HAT"/>
    <property type="match status" value="5"/>
</dbReference>
<dbReference type="PANTHER" id="PTHR11246">
    <property type="entry name" value="PRE-MRNA SPLICING FACTOR"/>
    <property type="match status" value="1"/>
</dbReference>
<gene>
    <name evidence="3" type="ORF">FisN_12Lh148</name>
</gene>
<feature type="compositionally biased region" description="Polar residues" evidence="2">
    <location>
        <begin position="187"/>
        <end position="197"/>
    </location>
</feature>
<dbReference type="GO" id="GO:0000398">
    <property type="term" value="P:mRNA splicing, via spliceosome"/>
    <property type="evidence" value="ECO:0007669"/>
    <property type="project" value="InterPro"/>
</dbReference>
<dbReference type="Gene3D" id="1.25.40.10">
    <property type="entry name" value="Tetratricopeptide repeat domain"/>
    <property type="match status" value="3"/>
</dbReference>
<dbReference type="InterPro" id="IPR003107">
    <property type="entry name" value="HAT"/>
</dbReference>
<feature type="region of interest" description="Disordered" evidence="2">
    <location>
        <begin position="1"/>
        <end position="101"/>
    </location>
</feature>
<evidence type="ECO:0000313" key="4">
    <source>
        <dbReference type="Proteomes" id="UP000198406"/>
    </source>
</evidence>
<dbReference type="PANTHER" id="PTHR11246:SF20">
    <property type="entry name" value="TPR-CONTAINING PROTEIN DDB_G0280363"/>
    <property type="match status" value="1"/>
</dbReference>
<dbReference type="SUPFAM" id="SSF48452">
    <property type="entry name" value="TPR-like"/>
    <property type="match status" value="2"/>
</dbReference>
<keyword evidence="1" id="KW-0677">Repeat</keyword>
<dbReference type="InterPro" id="IPR011990">
    <property type="entry name" value="TPR-like_helical_dom_sf"/>
</dbReference>
<organism evidence="3 4">
    <name type="scientific">Fistulifera solaris</name>
    <name type="common">Oleaginous diatom</name>
    <dbReference type="NCBI Taxonomy" id="1519565"/>
    <lineage>
        <taxon>Eukaryota</taxon>
        <taxon>Sar</taxon>
        <taxon>Stramenopiles</taxon>
        <taxon>Ochrophyta</taxon>
        <taxon>Bacillariophyta</taxon>
        <taxon>Bacillariophyceae</taxon>
        <taxon>Bacillariophycidae</taxon>
        <taxon>Naviculales</taxon>
        <taxon>Naviculaceae</taxon>
        <taxon>Fistulifera</taxon>
    </lineage>
</organism>
<dbReference type="InParanoid" id="A0A1Z5JMR3"/>
<feature type="region of interest" description="Disordered" evidence="2">
    <location>
        <begin position="500"/>
        <end position="522"/>
    </location>
</feature>
<accession>A0A1Z5JMR3</accession>
<comment type="caution">
    <text evidence="3">The sequence shown here is derived from an EMBL/GenBank/DDBJ whole genome shotgun (WGS) entry which is preliminary data.</text>
</comment>
<evidence type="ECO:0000256" key="2">
    <source>
        <dbReference type="SAM" id="MobiDB-lite"/>
    </source>
</evidence>
<sequence length="1401" mass="155495">MSEAPGDTDTADSARRAAPAEGESEKATESINQSAESPQSDSFAEERFVSLRKGSWESHSFDSEEPTFGGRSSRPSSRTSLRDRRKQFDATTPTLIDEEDEMEDISTRAHTPHHLFSEEDDSSAALRRTPGASMYKSAYETSPDNLRGLQGDVSAKPTVPVVQRGEETKFLGFGLTLGAPALHSTERPITNDSTNKNDPLWQESAESSRKVPTFPAPAPTPGASATTPFVRIGGDSTTQTEASGKFSSASWSNPVGHESAGSTGVSRNTALSPTTLRLREDLGNLLQEDDDDDCALELSKTFRGDSQATASGDDWTGSYVFFGGEQLTKPAVPRNYASHREGKGRRRPAGLQRNNLQHAQQPKPRRNVNESFEFGNPRTDDVASPQLINFGGAFVPTSNSGSFMKPISSSATEVHHGTHSPFTFATANSQFVAPQQMNYQAPSFGNASHESNFGAAVQRSQSFSPTPAYFVPATAPHTRPGSEMQATAREFVPSTTRSYHIPTQAWSPPPHDPSSDQSSWTNTSTMRVAPNYMYGYPQHQASLNSRAAMTPSPHYGGWHSAMSGGSYDQYSRAAMTPTPTFSLSSATSFDAYPRDAHHKKNDGTRGKRGKKKLLPQQSREKAEAATAAKKTPTPRKGRDPSKTSIQAGERGRASLSEDQADYRQAELVESPAARTAFKEFYRAFKSEEKLSFAKAEEFALRAIESVSVPETIHWRVYLELADLAKRFNRFAEARRLYQQVCQLQPYAFQGWLEYSKLEEESGNMNRVMNILHAGLEYCEHNEALMTRALKLQEKLGNLDTARVLLARLKHVDIHKAWKTVLEGALIEARAGNATTARRVLKYLMHHVPWYGPLYLEAYRLERDQGQIQEALKVVEKGLIAIPRYGPLWFGALRMCEEIDYTNNALELPTACEMVERAIESISKELVWKVHLEAAQMFERALLQRTSVDDPQFNDMLNPARRRLSLTILTCPSNLRWRVWLAAARSELGFGQNDRARKLFLKAHNSVPEKGRSSTLLECARLEEFLGDTELARAILCKGRCEYAHDWKVWLESVLLEIRNAQFSRAIQLCLSALEMHSGTGRLWASLIQLRQYDGGDLQQRHALKHALQAVPKSGEVWCEGARVHLNPFSTTFDIDRARRHLFFATKFTPQYGDSFVEGAKLEVLQQCLVSVADIIWKETKADLELARSKDPEDDAISKYIGEITVAISHISTDNSIETGKYGDLMSSVRKLLVPEAITGSLDLSDLRQAFLNADPNYGSLWFYCRKWAVDPTRRILERATELVIQEICDYSHIYLAAILRRKAVLDKVNLQSPHAGGILESTDPAVAAREDEADAALSAAISLGDIYQSIVPTHAASRFDPSVNGSFFVTGLTKMNKQPPVPSMSLAERKNALFGNDSLFP</sequence>
<dbReference type="EMBL" id="BDSP01000087">
    <property type="protein sequence ID" value="GAX15152.1"/>
    <property type="molecule type" value="Genomic_DNA"/>
</dbReference>
<reference evidence="3 4" key="1">
    <citation type="journal article" date="2015" name="Plant Cell">
        <title>Oil accumulation by the oleaginous diatom Fistulifera solaris as revealed by the genome and transcriptome.</title>
        <authorList>
            <person name="Tanaka T."/>
            <person name="Maeda Y."/>
            <person name="Veluchamy A."/>
            <person name="Tanaka M."/>
            <person name="Abida H."/>
            <person name="Marechal E."/>
            <person name="Bowler C."/>
            <person name="Muto M."/>
            <person name="Sunaga Y."/>
            <person name="Tanaka M."/>
            <person name="Yoshino T."/>
            <person name="Taniguchi T."/>
            <person name="Fukuda Y."/>
            <person name="Nemoto M."/>
            <person name="Matsumoto M."/>
            <person name="Wong P.S."/>
            <person name="Aburatani S."/>
            <person name="Fujibuchi W."/>
        </authorList>
    </citation>
    <scope>NUCLEOTIDE SEQUENCE [LARGE SCALE GENOMIC DNA]</scope>
    <source>
        <strain evidence="3 4">JPCC DA0580</strain>
    </source>
</reference>
<evidence type="ECO:0000313" key="3">
    <source>
        <dbReference type="EMBL" id="GAX15152.1"/>
    </source>
</evidence>
<dbReference type="Proteomes" id="UP000198406">
    <property type="component" value="Unassembled WGS sequence"/>
</dbReference>
<feature type="compositionally biased region" description="Polar residues" evidence="2">
    <location>
        <begin position="235"/>
        <end position="253"/>
    </location>
</feature>
<feature type="region of interest" description="Disordered" evidence="2">
    <location>
        <begin position="331"/>
        <end position="385"/>
    </location>
</feature>
<proteinExistence type="predicted"/>
<protein>
    <submittedName>
        <fullName evidence="3">Uncharacterized protein</fullName>
    </submittedName>
</protein>
<name>A0A1Z5JMR3_FISSO</name>
<evidence type="ECO:0000256" key="1">
    <source>
        <dbReference type="ARBA" id="ARBA00022737"/>
    </source>
</evidence>
<keyword evidence="4" id="KW-1185">Reference proteome</keyword>
<feature type="region of interest" description="Disordered" evidence="2">
    <location>
        <begin position="185"/>
        <end position="268"/>
    </location>
</feature>
<dbReference type="InterPro" id="IPR045075">
    <property type="entry name" value="Syf1-like"/>
</dbReference>
<feature type="region of interest" description="Disordered" evidence="2">
    <location>
        <begin position="592"/>
        <end position="659"/>
    </location>
</feature>
<dbReference type="OrthoDB" id="440128at2759"/>
<feature type="compositionally biased region" description="Basic residues" evidence="2">
    <location>
        <begin position="596"/>
        <end position="613"/>
    </location>
</feature>
<feature type="compositionally biased region" description="Basic and acidic residues" evidence="2">
    <location>
        <begin position="44"/>
        <end position="62"/>
    </location>
</feature>